<reference evidence="3 4" key="1">
    <citation type="submission" date="2024-12" db="EMBL/GenBank/DDBJ databases">
        <authorList>
            <person name="Hu S."/>
        </authorList>
    </citation>
    <scope>NUCLEOTIDE SEQUENCE [LARGE SCALE GENOMIC DNA]</scope>
    <source>
        <strain evidence="3 4">THG-T11</strain>
    </source>
</reference>
<organism evidence="3 4">
    <name type="scientific">Pedobacter ureilyticus</name>
    <dbReference type="NCBI Taxonomy" id="1393051"/>
    <lineage>
        <taxon>Bacteria</taxon>
        <taxon>Pseudomonadati</taxon>
        <taxon>Bacteroidota</taxon>
        <taxon>Sphingobacteriia</taxon>
        <taxon>Sphingobacteriales</taxon>
        <taxon>Sphingobacteriaceae</taxon>
        <taxon>Pedobacter</taxon>
    </lineage>
</organism>
<name>A0ABW9J9U9_9SPHI</name>
<sequence>MTKHTGASLLQKLKDGTITTDERRLLESWYLHYADQVEPFEDAEVFRHDLHDLRETFFLKNREPRKLKLWPRLAKAAAMLALAATAGFVTYRLVNKTEDMPPISYANDVLPGKQGATLTLSDGKRISLSDAIDGQLAQQAGVSIRKSKDGQLIYEIGKTAAGVDQYNTLATSKGETYQVKLPDGSMVWLNAASSLTYHPQLLLGENRKVKLSGEAYFEVAKDKKHPFIVETQGQRITVLGTRFNVNSYHDEHATTTTLLEGSVKIGTSSGQALKLRVGQQAQLKNNALITSEVNAEDAIAWKDGVFLLAGQDLETVMRQAARWYNVEVAFEDESIKRQVLRGSVSRFENISQLLEVLESTGSVHFKVKGRRITAIR</sequence>
<dbReference type="PANTHER" id="PTHR30273">
    <property type="entry name" value="PERIPLASMIC SIGNAL SENSOR AND SIGMA FACTOR ACTIVATOR FECR-RELATED"/>
    <property type="match status" value="1"/>
</dbReference>
<dbReference type="Gene3D" id="2.60.120.1440">
    <property type="match status" value="1"/>
</dbReference>
<dbReference type="Pfam" id="PF16344">
    <property type="entry name" value="FecR_C"/>
    <property type="match status" value="1"/>
</dbReference>
<keyword evidence="4" id="KW-1185">Reference proteome</keyword>
<dbReference type="InterPro" id="IPR032508">
    <property type="entry name" value="FecR_C"/>
</dbReference>
<dbReference type="Gene3D" id="3.55.50.30">
    <property type="match status" value="1"/>
</dbReference>
<dbReference type="PANTHER" id="PTHR30273:SF2">
    <property type="entry name" value="PROTEIN FECR"/>
    <property type="match status" value="1"/>
</dbReference>
<dbReference type="InterPro" id="IPR012373">
    <property type="entry name" value="Ferrdict_sens_TM"/>
</dbReference>
<dbReference type="Pfam" id="PF04773">
    <property type="entry name" value="FecR"/>
    <property type="match status" value="1"/>
</dbReference>
<comment type="caution">
    <text evidence="3">The sequence shown here is derived from an EMBL/GenBank/DDBJ whole genome shotgun (WGS) entry which is preliminary data.</text>
</comment>
<accession>A0ABW9J9U9</accession>
<evidence type="ECO:0000259" key="2">
    <source>
        <dbReference type="Pfam" id="PF16344"/>
    </source>
</evidence>
<gene>
    <name evidence="3" type="ORF">E6A44_017025</name>
</gene>
<evidence type="ECO:0000259" key="1">
    <source>
        <dbReference type="Pfam" id="PF04773"/>
    </source>
</evidence>
<evidence type="ECO:0000313" key="3">
    <source>
        <dbReference type="EMBL" id="MFN0257296.1"/>
    </source>
</evidence>
<feature type="domain" description="FecR protein" evidence="1">
    <location>
        <begin position="168"/>
        <end position="264"/>
    </location>
</feature>
<dbReference type="EMBL" id="SSHJ02000008">
    <property type="protein sequence ID" value="MFN0257296.1"/>
    <property type="molecule type" value="Genomic_DNA"/>
</dbReference>
<dbReference type="PIRSF" id="PIRSF018266">
    <property type="entry name" value="FecR"/>
    <property type="match status" value="1"/>
</dbReference>
<proteinExistence type="predicted"/>
<dbReference type="Proteomes" id="UP001517247">
    <property type="component" value="Unassembled WGS sequence"/>
</dbReference>
<protein>
    <submittedName>
        <fullName evidence="3">FecR family protein</fullName>
    </submittedName>
</protein>
<feature type="domain" description="Protein FecR C-terminal" evidence="2">
    <location>
        <begin position="307"/>
        <end position="373"/>
    </location>
</feature>
<dbReference type="InterPro" id="IPR006860">
    <property type="entry name" value="FecR"/>
</dbReference>
<dbReference type="RefSeq" id="WP_170311382.1">
    <property type="nucleotide sequence ID" value="NZ_SSHJ02000008.1"/>
</dbReference>
<evidence type="ECO:0000313" key="4">
    <source>
        <dbReference type="Proteomes" id="UP001517247"/>
    </source>
</evidence>